<dbReference type="SUPFAM" id="SSF56300">
    <property type="entry name" value="Metallo-dependent phosphatases"/>
    <property type="match status" value="1"/>
</dbReference>
<dbReference type="Gene3D" id="3.60.21.10">
    <property type="match status" value="1"/>
</dbReference>
<dbReference type="PANTHER" id="PTHR42850">
    <property type="entry name" value="METALLOPHOSPHOESTERASE"/>
    <property type="match status" value="1"/>
</dbReference>
<dbReference type="Pfam" id="PF00149">
    <property type="entry name" value="Metallophos"/>
    <property type="match status" value="1"/>
</dbReference>
<dbReference type="InterPro" id="IPR029052">
    <property type="entry name" value="Metallo-depent_PP-like"/>
</dbReference>
<dbReference type="EC" id="3.1.-.-" evidence="2"/>
<feature type="domain" description="Calcineurin-like phosphoesterase" evidence="1">
    <location>
        <begin position="1"/>
        <end position="201"/>
    </location>
</feature>
<name>A0ABW3FD97_9HYPH</name>
<evidence type="ECO:0000313" key="3">
    <source>
        <dbReference type="Proteomes" id="UP001597101"/>
    </source>
</evidence>
<dbReference type="CDD" id="cd00144">
    <property type="entry name" value="MPP_PPP_family"/>
    <property type="match status" value="1"/>
</dbReference>
<comment type="caution">
    <text evidence="2">The sequence shown here is derived from an EMBL/GenBank/DDBJ whole genome shotgun (WGS) entry which is preliminary data.</text>
</comment>
<keyword evidence="3" id="KW-1185">Reference proteome</keyword>
<accession>A0ABW3FD97</accession>
<sequence length="233" mass="26333">MRLYAVGDVHGCLKQLNRVIAAIEADREKRPAPKSGIIFLGDYLDRGPESKGVVTRLIHLMARDKSVLCLAGNHDLALQKFLDFPLDTGENYFSNGGASTLRSYGVRVPRPPFTKREVKEIVAYAQQLIPVNHLHFFATLPHGAEYGDYFFCHAGIRPGVALDKQSPEDLMWIRRDFLDYKKPLEKVVVHGHTPRDDVEFHKNRISVDTRCFASGKLSCVVLEGKDYRVLKTL</sequence>
<dbReference type="EMBL" id="JBHTJV010000003">
    <property type="protein sequence ID" value="MFD0916165.1"/>
    <property type="molecule type" value="Genomic_DNA"/>
</dbReference>
<proteinExistence type="predicted"/>
<dbReference type="PANTHER" id="PTHR42850:SF4">
    <property type="entry name" value="ZINC-DEPENDENT ENDOPOLYPHOSPHATASE"/>
    <property type="match status" value="1"/>
</dbReference>
<dbReference type="GO" id="GO:0016787">
    <property type="term" value="F:hydrolase activity"/>
    <property type="evidence" value="ECO:0007669"/>
    <property type="project" value="UniProtKB-KW"/>
</dbReference>
<dbReference type="InterPro" id="IPR050126">
    <property type="entry name" value="Ap4A_hydrolase"/>
</dbReference>
<keyword evidence="2" id="KW-0378">Hydrolase</keyword>
<dbReference type="InterPro" id="IPR004843">
    <property type="entry name" value="Calcineurin-like_PHP"/>
</dbReference>
<reference evidence="3" key="1">
    <citation type="journal article" date="2019" name="Int. J. Syst. Evol. Microbiol.">
        <title>The Global Catalogue of Microorganisms (GCM) 10K type strain sequencing project: providing services to taxonomists for standard genome sequencing and annotation.</title>
        <authorList>
            <consortium name="The Broad Institute Genomics Platform"/>
            <consortium name="The Broad Institute Genome Sequencing Center for Infectious Disease"/>
            <person name="Wu L."/>
            <person name="Ma J."/>
        </authorList>
    </citation>
    <scope>NUCLEOTIDE SEQUENCE [LARGE SCALE GENOMIC DNA]</scope>
    <source>
        <strain evidence="3">CCUG 60023</strain>
    </source>
</reference>
<organism evidence="2 3">
    <name type="scientific">Pseudahrensia aquimaris</name>
    <dbReference type="NCBI Taxonomy" id="744461"/>
    <lineage>
        <taxon>Bacteria</taxon>
        <taxon>Pseudomonadati</taxon>
        <taxon>Pseudomonadota</taxon>
        <taxon>Alphaproteobacteria</taxon>
        <taxon>Hyphomicrobiales</taxon>
        <taxon>Ahrensiaceae</taxon>
        <taxon>Pseudahrensia</taxon>
    </lineage>
</organism>
<evidence type="ECO:0000259" key="1">
    <source>
        <dbReference type="Pfam" id="PF00149"/>
    </source>
</evidence>
<dbReference type="Proteomes" id="UP001597101">
    <property type="component" value="Unassembled WGS sequence"/>
</dbReference>
<evidence type="ECO:0000313" key="2">
    <source>
        <dbReference type="EMBL" id="MFD0916165.1"/>
    </source>
</evidence>
<protein>
    <submittedName>
        <fullName evidence="2">Metallophosphoesterase family protein</fullName>
        <ecNumber evidence="2">3.1.-.-</ecNumber>
    </submittedName>
</protein>
<gene>
    <name evidence="2" type="ORF">ACFQ14_07080</name>
</gene>